<evidence type="ECO:0000313" key="2">
    <source>
        <dbReference type="Proteomes" id="UP000246635"/>
    </source>
</evidence>
<protein>
    <submittedName>
        <fullName evidence="1">Uncharacterized protein</fullName>
    </submittedName>
</protein>
<proteinExistence type="predicted"/>
<dbReference type="OrthoDB" id="2627622at2"/>
<dbReference type="EMBL" id="QGTQ01000003">
    <property type="protein sequence ID" value="PWW06335.1"/>
    <property type="molecule type" value="Genomic_DNA"/>
</dbReference>
<comment type="caution">
    <text evidence="1">The sequence shown here is derived from an EMBL/GenBank/DDBJ whole genome shotgun (WGS) entry which is preliminary data.</text>
</comment>
<accession>A0A2V2YZW5</accession>
<reference evidence="1 2" key="1">
    <citation type="submission" date="2018-05" db="EMBL/GenBank/DDBJ databases">
        <title>Genomic Encyclopedia of Type Strains, Phase III (KMG-III): the genomes of soil and plant-associated and newly described type strains.</title>
        <authorList>
            <person name="Whitman W."/>
        </authorList>
    </citation>
    <scope>NUCLEOTIDE SEQUENCE [LARGE SCALE GENOMIC DNA]</scope>
    <source>
        <strain evidence="1 2">CECT 5696</strain>
    </source>
</reference>
<gene>
    <name evidence="1" type="ORF">DFQ01_103237</name>
</gene>
<dbReference type="Proteomes" id="UP000246635">
    <property type="component" value="Unassembled WGS sequence"/>
</dbReference>
<name>A0A2V2YZW5_9BACL</name>
<organism evidence="1 2">
    <name type="scientific">Paenibacillus cellulosilyticus</name>
    <dbReference type="NCBI Taxonomy" id="375489"/>
    <lineage>
        <taxon>Bacteria</taxon>
        <taxon>Bacillati</taxon>
        <taxon>Bacillota</taxon>
        <taxon>Bacilli</taxon>
        <taxon>Bacillales</taxon>
        <taxon>Paenibacillaceae</taxon>
        <taxon>Paenibacillus</taxon>
    </lineage>
</organism>
<dbReference type="AlphaFoldDB" id="A0A2V2YZW5"/>
<sequence length="107" mass="12155">MQQQDLDLIMGIGPIVQFSTEIKKQVRVGTVKQIKEVGELYTSGLKTLKYALVFTNKENPDADIEKWLEILNMILIEGITREELNDCIPELVEAAVERFLFGKQGTE</sequence>
<evidence type="ECO:0000313" key="1">
    <source>
        <dbReference type="EMBL" id="PWW06335.1"/>
    </source>
</evidence>
<keyword evidence="2" id="KW-1185">Reference proteome</keyword>
<dbReference type="RefSeq" id="WP_110043015.1">
    <property type="nucleotide sequence ID" value="NZ_CP054611.1"/>
</dbReference>